<evidence type="ECO:0000259" key="3">
    <source>
        <dbReference type="Pfam" id="PF05662"/>
    </source>
</evidence>
<evidence type="ECO:0000313" key="4">
    <source>
        <dbReference type="EMBL" id="MBW0145799.1"/>
    </source>
</evidence>
<evidence type="ECO:0000259" key="2">
    <source>
        <dbReference type="Pfam" id="PF03895"/>
    </source>
</evidence>
<proteinExistence type="predicted"/>
<comment type="subcellular location">
    <subcellularLocation>
        <location evidence="1">Membrane</location>
    </subcellularLocation>
</comment>
<dbReference type="Proteomes" id="UP000698028">
    <property type="component" value="Unassembled WGS sequence"/>
</dbReference>
<feature type="domain" description="Trimeric autotransporter adhesin YadA-like stalk" evidence="3">
    <location>
        <begin position="273"/>
        <end position="315"/>
    </location>
</feature>
<dbReference type="InterPro" id="IPR005594">
    <property type="entry name" value="YadA_C"/>
</dbReference>
<name>A0ABS6V890_9SPHN</name>
<dbReference type="EMBL" id="JAHVAH010000001">
    <property type="protein sequence ID" value="MBW0145799.1"/>
    <property type="molecule type" value="Genomic_DNA"/>
</dbReference>
<organism evidence="4 5">
    <name type="scientific">Sphingomicrobium clamense</name>
    <dbReference type="NCBI Taxonomy" id="2851013"/>
    <lineage>
        <taxon>Bacteria</taxon>
        <taxon>Pseudomonadati</taxon>
        <taxon>Pseudomonadota</taxon>
        <taxon>Alphaproteobacteria</taxon>
        <taxon>Sphingomonadales</taxon>
        <taxon>Sphingomonadaceae</taxon>
        <taxon>Sphingomicrobium</taxon>
    </lineage>
</organism>
<comment type="caution">
    <text evidence="4">The sequence shown here is derived from an EMBL/GenBank/DDBJ whole genome shotgun (WGS) entry which is preliminary data.</text>
</comment>
<feature type="domain" description="Trimeric autotransporter adhesin YadA-like stalk" evidence="3">
    <location>
        <begin position="474"/>
        <end position="508"/>
    </location>
</feature>
<dbReference type="InterPro" id="IPR008635">
    <property type="entry name" value="Coiled_stalk_dom"/>
</dbReference>
<feature type="domain" description="Trimeric autotransporter adhesin YadA-like stalk" evidence="3">
    <location>
        <begin position="226"/>
        <end position="257"/>
    </location>
</feature>
<feature type="domain" description="Trimeric autotransporter adhesin YadA-like C-terminal membrane anchor" evidence="2">
    <location>
        <begin position="539"/>
        <end position="599"/>
    </location>
</feature>
<dbReference type="Pfam" id="PF05662">
    <property type="entry name" value="YadA_stalk"/>
    <property type="match status" value="5"/>
</dbReference>
<feature type="domain" description="Trimeric autotransporter adhesin YadA-like stalk" evidence="3">
    <location>
        <begin position="356"/>
        <end position="397"/>
    </location>
</feature>
<evidence type="ECO:0000313" key="5">
    <source>
        <dbReference type="Proteomes" id="UP000698028"/>
    </source>
</evidence>
<evidence type="ECO:0000256" key="1">
    <source>
        <dbReference type="ARBA" id="ARBA00004370"/>
    </source>
</evidence>
<accession>A0ABS6V890</accession>
<protein>
    <submittedName>
        <fullName evidence="4">YadA-like family protein</fullName>
    </submittedName>
</protein>
<reference evidence="4 5" key="1">
    <citation type="submission" date="2021-07" db="EMBL/GenBank/DDBJ databases">
        <title>The draft genome sequence of Sphingomicrobium sp. B8.</title>
        <authorList>
            <person name="Mu L."/>
        </authorList>
    </citation>
    <scope>NUCLEOTIDE SEQUENCE [LARGE SCALE GENOMIC DNA]</scope>
    <source>
        <strain evidence="4 5">B8</strain>
    </source>
</reference>
<keyword evidence="5" id="KW-1185">Reference proteome</keyword>
<dbReference type="RefSeq" id="WP_218633680.1">
    <property type="nucleotide sequence ID" value="NZ_JAHVAH010000001.1"/>
</dbReference>
<gene>
    <name evidence="4" type="ORF">KTQ36_10905</name>
</gene>
<sequence>MTVSQAHAQALPPADDRTIVSVCSRVSLPPSTITGVLDDVVIGIYDPIETTVNDTLAELTLFDAVLGAALPTPLNVDVTGLLTTAASGSDITLEVLANDGTLVGPSDQCDAEATSFVLADDAGLSLGGNRITGLGESGREALAGEIDSIALGNDASTDASAVASIAIGTGATVGAGADGSVALGEGTSVTAANSVALGADSVASRGAVAGTSVGEVSVGSPGNERQITNVADGTQATDAVNLGQLQAVADMAVQYDDATMTTVTLEGAGRTTITNVADGAVTATSSDAVNGSQLFATNQQVGANTTAITNLSVQVANGGTGPVQYSDPGTPTTPNGGTPTNDVTLVGAAPGPVAVHNVAAGDVSMGSTDAVNGGQLYDVQTTADQALALGQNSVQYTDATQTAVDLGDGTTPVSVTNVADGSITAGSTDAINGGQLYGLSFTTVNAVSYDDDGMGNRTNTVTLQGGDPNAPVTITGLADGVAATDAVNRRQLDAVAAGANSYTDMVLNDLAFDLGEDIRNASRDARAGTAGALAAAALPQSMIEGRPMLSGGFGFYRGRVGFAIGGSYRAANGRSIYKLGVTYDSSESVGANVGAGFQF</sequence>
<feature type="domain" description="Trimeric autotransporter adhesin YadA-like stalk" evidence="3">
    <location>
        <begin position="415"/>
        <end position="441"/>
    </location>
</feature>
<dbReference type="Pfam" id="PF03895">
    <property type="entry name" value="YadA_anchor"/>
    <property type="match status" value="1"/>
</dbReference>